<name>A0A0N7GSJ7_SPHMC</name>
<feature type="transmembrane region" description="Helical" evidence="1">
    <location>
        <begin position="7"/>
        <end position="24"/>
    </location>
</feature>
<dbReference type="Proteomes" id="UP000058074">
    <property type="component" value="Chromosome"/>
</dbReference>
<dbReference type="AlphaFoldDB" id="A0A0N7GSJ7"/>
<proteinExistence type="predicted"/>
<keyword evidence="1" id="KW-0472">Membrane</keyword>
<sequence length="275" mass="30052">MKMPYRNAWIYCLAIIAMTVLAFWPGYFSRLGTAKIAWHVHAITATAWLLLLAAQSWSIDRGQRARHRSLGLAIFILVPLFLVGAAGVEHSMAIATASGQDPFYNLWVSPLGIYDLIGAAAFLLFGVMALKERRNVGRHAAWLLATPLLLIGPALGRVYNAHLPGLIINGPQDFPLFRWSVHLGGLTAIMIALWLWSRHRRNGQPWLVVAALIMLQSLLFETIGFTRIWSAAYIAFGDISAPVHATGAGMIAAAALWWGWRAIPARPASPAASAA</sequence>
<accession>A0A0N7GSJ7</accession>
<dbReference type="OrthoDB" id="648493at2"/>
<feature type="transmembrane region" description="Helical" evidence="1">
    <location>
        <begin position="36"/>
        <end position="57"/>
    </location>
</feature>
<feature type="transmembrane region" description="Helical" evidence="1">
    <location>
        <begin position="69"/>
        <end position="87"/>
    </location>
</feature>
<dbReference type="EMBL" id="CP012700">
    <property type="protein sequence ID" value="ALH80907.1"/>
    <property type="molecule type" value="Genomic_DNA"/>
</dbReference>
<feature type="transmembrane region" description="Helical" evidence="1">
    <location>
        <begin position="140"/>
        <end position="159"/>
    </location>
</feature>
<dbReference type="KEGG" id="smag:AN936_11170"/>
<reference evidence="2 3" key="1">
    <citation type="journal article" date="2015" name="Genome Announc.">
        <title>Complete Genome Sequence of Polypropylene Glycol- and Polyethylene Glycol-Degrading Sphingopyxis macrogoltabida Strain EY-1.</title>
        <authorList>
            <person name="Ohtsubo Y."/>
            <person name="Nagata Y."/>
            <person name="Numata M."/>
            <person name="Tsuchikane K."/>
            <person name="Hosoyama A."/>
            <person name="Yamazoe A."/>
            <person name="Tsuda M."/>
            <person name="Fujita N."/>
            <person name="Kawai F."/>
        </authorList>
    </citation>
    <scope>NUCLEOTIDE SEQUENCE [LARGE SCALE GENOMIC DNA]</scope>
    <source>
        <strain evidence="2 3">EY-1</strain>
    </source>
</reference>
<organism evidence="2 3">
    <name type="scientific">Sphingopyxis macrogoltabida</name>
    <name type="common">Sphingomonas macrogoltabidus</name>
    <dbReference type="NCBI Taxonomy" id="33050"/>
    <lineage>
        <taxon>Bacteria</taxon>
        <taxon>Pseudomonadati</taxon>
        <taxon>Pseudomonadota</taxon>
        <taxon>Alphaproteobacteria</taxon>
        <taxon>Sphingomonadales</taxon>
        <taxon>Sphingomonadaceae</taxon>
        <taxon>Sphingopyxis</taxon>
    </lineage>
</organism>
<evidence type="ECO:0000313" key="2">
    <source>
        <dbReference type="EMBL" id="ALH80907.1"/>
    </source>
</evidence>
<keyword evidence="1" id="KW-0812">Transmembrane</keyword>
<feature type="transmembrane region" description="Helical" evidence="1">
    <location>
        <begin position="107"/>
        <end position="128"/>
    </location>
</feature>
<evidence type="ECO:0000313" key="3">
    <source>
        <dbReference type="Proteomes" id="UP000058074"/>
    </source>
</evidence>
<feature type="transmembrane region" description="Helical" evidence="1">
    <location>
        <begin position="179"/>
        <end position="196"/>
    </location>
</feature>
<keyword evidence="1" id="KW-1133">Transmembrane helix</keyword>
<gene>
    <name evidence="2" type="ORF">AN936_11170</name>
</gene>
<protein>
    <submittedName>
        <fullName evidence="2">Uncharacterized protein</fullName>
    </submittedName>
</protein>
<dbReference type="PATRIC" id="fig|33050.5.peg.2311"/>
<feature type="transmembrane region" description="Helical" evidence="1">
    <location>
        <begin position="208"/>
        <end position="229"/>
    </location>
</feature>
<evidence type="ECO:0000256" key="1">
    <source>
        <dbReference type="SAM" id="Phobius"/>
    </source>
</evidence>
<feature type="transmembrane region" description="Helical" evidence="1">
    <location>
        <begin position="241"/>
        <end position="260"/>
    </location>
</feature>